<evidence type="ECO:0000313" key="6">
    <source>
        <dbReference type="EMBL" id="KAF3508248.1"/>
    </source>
</evidence>
<dbReference type="SUPFAM" id="SSF57850">
    <property type="entry name" value="RING/U-box"/>
    <property type="match status" value="1"/>
</dbReference>
<accession>A0A8S9NTD6</accession>
<dbReference type="Pfam" id="PF01485">
    <property type="entry name" value="IBR"/>
    <property type="match status" value="1"/>
</dbReference>
<evidence type="ECO:0000256" key="2">
    <source>
        <dbReference type="ARBA" id="ARBA00022771"/>
    </source>
</evidence>
<feature type="domain" description="IBR" evidence="5">
    <location>
        <begin position="39"/>
        <end position="78"/>
    </location>
</feature>
<proteinExistence type="predicted"/>
<dbReference type="AlphaFoldDB" id="A0A8S9NTD6"/>
<evidence type="ECO:0000313" key="7">
    <source>
        <dbReference type="Proteomes" id="UP000712600"/>
    </source>
</evidence>
<keyword evidence="1" id="KW-0479">Metal-binding</keyword>
<keyword evidence="2" id="KW-0863">Zinc-finger</keyword>
<evidence type="ECO:0000256" key="3">
    <source>
        <dbReference type="ARBA" id="ARBA00022786"/>
    </source>
</evidence>
<reference evidence="6" key="1">
    <citation type="submission" date="2019-12" db="EMBL/GenBank/DDBJ databases">
        <title>Genome sequencing and annotation of Brassica cretica.</title>
        <authorList>
            <person name="Studholme D.J."/>
            <person name="Sarris P."/>
        </authorList>
    </citation>
    <scope>NUCLEOTIDE SEQUENCE</scope>
    <source>
        <strain evidence="6">PFS-109/04</strain>
        <tissue evidence="6">Leaf</tissue>
    </source>
</reference>
<dbReference type="GO" id="GO:0008270">
    <property type="term" value="F:zinc ion binding"/>
    <property type="evidence" value="ECO:0007669"/>
    <property type="project" value="UniProtKB-KW"/>
</dbReference>
<comment type="caution">
    <text evidence="6">The sequence shown here is derived from an EMBL/GenBank/DDBJ whole genome shotgun (WGS) entry which is preliminary data.</text>
</comment>
<organism evidence="6 7">
    <name type="scientific">Brassica cretica</name>
    <name type="common">Mustard</name>
    <dbReference type="NCBI Taxonomy" id="69181"/>
    <lineage>
        <taxon>Eukaryota</taxon>
        <taxon>Viridiplantae</taxon>
        <taxon>Streptophyta</taxon>
        <taxon>Embryophyta</taxon>
        <taxon>Tracheophyta</taxon>
        <taxon>Spermatophyta</taxon>
        <taxon>Magnoliopsida</taxon>
        <taxon>eudicotyledons</taxon>
        <taxon>Gunneridae</taxon>
        <taxon>Pentapetalae</taxon>
        <taxon>rosids</taxon>
        <taxon>malvids</taxon>
        <taxon>Brassicales</taxon>
        <taxon>Brassicaceae</taxon>
        <taxon>Brassiceae</taxon>
        <taxon>Brassica</taxon>
    </lineage>
</organism>
<evidence type="ECO:0000259" key="5">
    <source>
        <dbReference type="Pfam" id="PF01485"/>
    </source>
</evidence>
<dbReference type="Proteomes" id="UP000712600">
    <property type="component" value="Unassembled WGS sequence"/>
</dbReference>
<evidence type="ECO:0000256" key="4">
    <source>
        <dbReference type="ARBA" id="ARBA00022833"/>
    </source>
</evidence>
<sequence length="98" mass="10895">MIVVNMVFLQKNFCVLREEDILKHQMDAIERVSVVLSITEVEASMKWCPVPGCEYAIDFVAASGNYDVSCLCSFSFCRNVSSLLGIAYKNRASASMSL</sequence>
<evidence type="ECO:0000256" key="1">
    <source>
        <dbReference type="ARBA" id="ARBA00022723"/>
    </source>
</evidence>
<protein>
    <recommendedName>
        <fullName evidence="5">IBR domain-containing protein</fullName>
    </recommendedName>
</protein>
<keyword evidence="3" id="KW-0833">Ubl conjugation pathway</keyword>
<keyword evidence="4" id="KW-0862">Zinc</keyword>
<dbReference type="EMBL" id="QGKX02001521">
    <property type="protein sequence ID" value="KAF3508248.1"/>
    <property type="molecule type" value="Genomic_DNA"/>
</dbReference>
<dbReference type="InterPro" id="IPR002867">
    <property type="entry name" value="IBR_dom"/>
</dbReference>
<name>A0A8S9NTD6_BRACR</name>
<gene>
    <name evidence="6" type="ORF">F2Q69_00004406</name>
</gene>